<proteinExistence type="predicted"/>
<sequence>MLHLLIKPTLLCRVSADKSDRKKRRVVERASLDESRCPEDNFNNSGDARGRKMSIMRTQTSVGLAERSPRSLTRTHLHKITNYRQSLEGNPERRIINGYRSGCSTSNSLETTSMVNRSSQSLSVVASDARKILFMVGRGFLRPNLSLCRPDTPHTFINLIIKCIEYEKEQRPEFREQSTAAVASGKSGLFCDLWVGGRILSVLEEVSRRLPRFQRSLSEPQLYRTNLENDDFLYPMSSPKTPINSQYGTTALSGGGTAFPMFSALA</sequence>
<dbReference type="AlphaFoldDB" id="A0A915JFX4"/>
<keyword evidence="1" id="KW-1185">Reference proteome</keyword>
<dbReference type="Proteomes" id="UP000887565">
    <property type="component" value="Unplaced"/>
</dbReference>
<evidence type="ECO:0000313" key="2">
    <source>
        <dbReference type="WBParaSite" id="nRc.2.0.1.t25094-RA"/>
    </source>
</evidence>
<accession>A0A915JFX4</accession>
<evidence type="ECO:0000313" key="1">
    <source>
        <dbReference type="Proteomes" id="UP000887565"/>
    </source>
</evidence>
<organism evidence="1 2">
    <name type="scientific">Romanomermis culicivorax</name>
    <name type="common">Nematode worm</name>
    <dbReference type="NCBI Taxonomy" id="13658"/>
    <lineage>
        <taxon>Eukaryota</taxon>
        <taxon>Metazoa</taxon>
        <taxon>Ecdysozoa</taxon>
        <taxon>Nematoda</taxon>
        <taxon>Enoplea</taxon>
        <taxon>Dorylaimia</taxon>
        <taxon>Mermithida</taxon>
        <taxon>Mermithoidea</taxon>
        <taxon>Mermithidae</taxon>
        <taxon>Romanomermis</taxon>
    </lineage>
</organism>
<protein>
    <submittedName>
        <fullName evidence="2">Uncharacterized protein</fullName>
    </submittedName>
</protein>
<dbReference type="WBParaSite" id="nRc.2.0.1.t25094-RA">
    <property type="protein sequence ID" value="nRc.2.0.1.t25094-RA"/>
    <property type="gene ID" value="nRc.2.0.1.g25094"/>
</dbReference>
<name>A0A915JFX4_ROMCU</name>
<reference evidence="2" key="1">
    <citation type="submission" date="2022-11" db="UniProtKB">
        <authorList>
            <consortium name="WormBaseParasite"/>
        </authorList>
    </citation>
    <scope>IDENTIFICATION</scope>
</reference>